<evidence type="ECO:0000313" key="11">
    <source>
        <dbReference type="Proteomes" id="UP000216308"/>
    </source>
</evidence>
<keyword evidence="4 8" id="KW-0812">Transmembrane</keyword>
<feature type="transmembrane region" description="Helical" evidence="8">
    <location>
        <begin position="39"/>
        <end position="61"/>
    </location>
</feature>
<reference evidence="10 11" key="1">
    <citation type="journal article" date="2014" name="Front. Microbiol.">
        <title>Population and genomic analysis of the genus Halorubrum.</title>
        <authorList>
            <person name="Fullmer M.S."/>
            <person name="Soucy S.M."/>
            <person name="Swithers K.S."/>
            <person name="Makkay A.M."/>
            <person name="Wheeler R."/>
            <person name="Ventosa A."/>
            <person name="Gogarten J.P."/>
            <person name="Papke R.T."/>
        </authorList>
    </citation>
    <scope>NUCLEOTIDE SEQUENCE [LARGE SCALE GENOMIC DNA]</scope>
    <source>
        <strain evidence="10 11">Cb34</strain>
    </source>
</reference>
<proteinExistence type="predicted"/>
<evidence type="ECO:0000256" key="4">
    <source>
        <dbReference type="ARBA" id="ARBA00022692"/>
    </source>
</evidence>
<feature type="transmembrane region" description="Helical" evidence="8">
    <location>
        <begin position="225"/>
        <end position="245"/>
    </location>
</feature>
<dbReference type="Proteomes" id="UP000216308">
    <property type="component" value="Unassembled WGS sequence"/>
</dbReference>
<evidence type="ECO:0000256" key="3">
    <source>
        <dbReference type="ARBA" id="ARBA00022475"/>
    </source>
</evidence>
<dbReference type="Pfam" id="PF07690">
    <property type="entry name" value="MFS_1"/>
    <property type="match status" value="2"/>
</dbReference>
<dbReference type="PANTHER" id="PTHR23517">
    <property type="entry name" value="RESISTANCE PROTEIN MDTM, PUTATIVE-RELATED-RELATED"/>
    <property type="match status" value="1"/>
</dbReference>
<feature type="compositionally biased region" description="Acidic residues" evidence="7">
    <location>
        <begin position="190"/>
        <end position="205"/>
    </location>
</feature>
<feature type="transmembrane region" description="Helical" evidence="8">
    <location>
        <begin position="334"/>
        <end position="356"/>
    </location>
</feature>
<evidence type="ECO:0000256" key="5">
    <source>
        <dbReference type="ARBA" id="ARBA00022989"/>
    </source>
</evidence>
<evidence type="ECO:0000256" key="8">
    <source>
        <dbReference type="SAM" id="Phobius"/>
    </source>
</evidence>
<feature type="transmembrane region" description="Helical" evidence="8">
    <location>
        <begin position="404"/>
        <end position="425"/>
    </location>
</feature>
<comment type="caution">
    <text evidence="10">The sequence shown here is derived from an EMBL/GenBank/DDBJ whole genome shotgun (WGS) entry which is preliminary data.</text>
</comment>
<sequence>MNENGRSIVAFTMVSHAIVHTYELSIPILVVIWLSEFSVTTATIGTIVAVGYALFGIGALPSGVLADRYSTKSMVLIGLAGMGGSFLLLSAARGTATIALALALWGVFASIHHPASLSLISTGVSESGTGFAYHGMAGNLGIAFGPLVTASLLIVFDWRVVSALLVAPAVLAVAYALTAEFDEMAAVDVGTDDEGSGADDADGTADDDRSGGPDSLAGFLADSRALFTLGFALAMAVVLMNGVFYRGVLTFLPDVLGGYLPDVSGIGPFAPDSPMAEEFDLASYLYAGLLTVGIAGQYVGGRLTDRIPVSAGLAAVFGALGVLAVAFIPVAEAGLWPLVAISAVFGFVLFSIQPLYQAAIAVYSPPDGRGLSYGYTYLANFGVGAGGAALAGLLLDVTTVGRTFLLLALVPAAGAAVALTLFTAVDVE</sequence>
<dbReference type="PANTHER" id="PTHR23517:SF3">
    <property type="entry name" value="INTEGRAL MEMBRANE TRANSPORT PROTEIN"/>
    <property type="match status" value="1"/>
</dbReference>
<dbReference type="AlphaFoldDB" id="A0A256IJ28"/>
<keyword evidence="2" id="KW-0813">Transport</keyword>
<keyword evidence="5 8" id="KW-1133">Transmembrane helix</keyword>
<organism evidence="10 11">
    <name type="scientific">Halorubrum halodurans</name>
    <dbReference type="NCBI Taxonomy" id="1383851"/>
    <lineage>
        <taxon>Archaea</taxon>
        <taxon>Methanobacteriati</taxon>
        <taxon>Methanobacteriota</taxon>
        <taxon>Stenosarchaea group</taxon>
        <taxon>Halobacteria</taxon>
        <taxon>Halobacteriales</taxon>
        <taxon>Haloferacaceae</taxon>
        <taxon>Halorubrum</taxon>
    </lineage>
</organism>
<feature type="region of interest" description="Disordered" evidence="7">
    <location>
        <begin position="190"/>
        <end position="210"/>
    </location>
</feature>
<dbReference type="OrthoDB" id="204590at2157"/>
<evidence type="ECO:0000256" key="6">
    <source>
        <dbReference type="ARBA" id="ARBA00023136"/>
    </source>
</evidence>
<keyword evidence="6 8" id="KW-0472">Membrane</keyword>
<accession>A0A256IJ28</accession>
<dbReference type="PROSITE" id="PS50850">
    <property type="entry name" value="MFS"/>
    <property type="match status" value="1"/>
</dbReference>
<dbReference type="RefSeq" id="WP_094531902.1">
    <property type="nucleotide sequence ID" value="NZ_NHPJ01000083.1"/>
</dbReference>
<feature type="domain" description="Major facilitator superfamily (MFS) profile" evidence="9">
    <location>
        <begin position="1"/>
        <end position="426"/>
    </location>
</feature>
<keyword evidence="11" id="KW-1185">Reference proteome</keyword>
<evidence type="ECO:0000256" key="1">
    <source>
        <dbReference type="ARBA" id="ARBA00004651"/>
    </source>
</evidence>
<feature type="transmembrane region" description="Helical" evidence="8">
    <location>
        <begin position="377"/>
        <end position="398"/>
    </location>
</feature>
<dbReference type="GO" id="GO:0022857">
    <property type="term" value="F:transmembrane transporter activity"/>
    <property type="evidence" value="ECO:0007669"/>
    <property type="project" value="InterPro"/>
</dbReference>
<dbReference type="GO" id="GO:0005886">
    <property type="term" value="C:plasma membrane"/>
    <property type="evidence" value="ECO:0007669"/>
    <property type="project" value="UniProtKB-SubCell"/>
</dbReference>
<feature type="transmembrane region" description="Helical" evidence="8">
    <location>
        <begin position="131"/>
        <end position="154"/>
    </location>
</feature>
<dbReference type="InterPro" id="IPR011701">
    <property type="entry name" value="MFS"/>
</dbReference>
<evidence type="ECO:0000256" key="7">
    <source>
        <dbReference type="SAM" id="MobiDB-lite"/>
    </source>
</evidence>
<evidence type="ECO:0000256" key="2">
    <source>
        <dbReference type="ARBA" id="ARBA00022448"/>
    </source>
</evidence>
<dbReference type="Gene3D" id="1.20.1250.20">
    <property type="entry name" value="MFS general substrate transporter like domains"/>
    <property type="match status" value="1"/>
</dbReference>
<feature type="transmembrane region" description="Helical" evidence="8">
    <location>
        <begin position="160"/>
        <end position="177"/>
    </location>
</feature>
<dbReference type="InterPro" id="IPR036259">
    <property type="entry name" value="MFS_trans_sf"/>
</dbReference>
<comment type="subcellular location">
    <subcellularLocation>
        <location evidence="1">Cell membrane</location>
        <topology evidence="1">Multi-pass membrane protein</topology>
    </subcellularLocation>
</comment>
<feature type="transmembrane region" description="Helical" evidence="8">
    <location>
        <begin position="7"/>
        <end position="33"/>
    </location>
</feature>
<dbReference type="InterPro" id="IPR050171">
    <property type="entry name" value="MFS_Transporters"/>
</dbReference>
<evidence type="ECO:0000259" key="9">
    <source>
        <dbReference type="PROSITE" id="PS50850"/>
    </source>
</evidence>
<dbReference type="SUPFAM" id="SSF103473">
    <property type="entry name" value="MFS general substrate transporter"/>
    <property type="match status" value="1"/>
</dbReference>
<name>A0A256IJ28_9EURY</name>
<keyword evidence="3" id="KW-1003">Cell membrane</keyword>
<dbReference type="EMBL" id="NHPJ01000083">
    <property type="protein sequence ID" value="OYR56561.1"/>
    <property type="molecule type" value="Genomic_DNA"/>
</dbReference>
<protein>
    <submittedName>
        <fullName evidence="10">MFS transporter</fullName>
    </submittedName>
</protein>
<evidence type="ECO:0000313" key="10">
    <source>
        <dbReference type="EMBL" id="OYR56561.1"/>
    </source>
</evidence>
<dbReference type="InterPro" id="IPR020846">
    <property type="entry name" value="MFS_dom"/>
</dbReference>
<feature type="transmembrane region" description="Helical" evidence="8">
    <location>
        <begin position="307"/>
        <end position="328"/>
    </location>
</feature>
<feature type="transmembrane region" description="Helical" evidence="8">
    <location>
        <begin position="281"/>
        <end position="300"/>
    </location>
</feature>
<gene>
    <name evidence="10" type="ORF">DJ70_08340</name>
</gene>